<accession>A0A9N9GUT8</accession>
<sequence length="235" mass="27218">MSEDPVTATESSHVTTNELSSAANPAENSKILQKPLRRTRVGTKLEDIYPHIPISLDDIDSAFALQEYLQYLIRTDKENLDLLVQVPEGQDADAWQYEHLRQLCLELGYLVVQLMSECTRETCREMKTTEFQYLCATHPKSSCSAMDYIVHTLDQSISSLNDPRLFPSRMSIPATSLKNYQEISRRLYRIFAHAYFHHREIFEAFEIETFLYARFLKLSTQYKLVSKDLIIIAQP</sequence>
<dbReference type="InterPro" id="IPR005301">
    <property type="entry name" value="MOB_kinase_act_fam"/>
</dbReference>
<dbReference type="Pfam" id="PF03637">
    <property type="entry name" value="Mob1_phocein"/>
    <property type="match status" value="1"/>
</dbReference>
<dbReference type="AlphaFoldDB" id="A0A9N9GUT8"/>
<dbReference type="Gene3D" id="1.20.140.30">
    <property type="entry name" value="MOB kinase activator"/>
    <property type="match status" value="1"/>
</dbReference>
<comment type="caution">
    <text evidence="3">The sequence shown here is derived from an EMBL/GenBank/DDBJ whole genome shotgun (WGS) entry which is preliminary data.</text>
</comment>
<gene>
    <name evidence="3" type="ORF">POCULU_LOCUS8908</name>
</gene>
<feature type="binding site" evidence="1">
    <location>
        <position position="193"/>
    </location>
    <ligand>
        <name>Zn(2+)</name>
        <dbReference type="ChEBI" id="CHEBI:29105"/>
    </ligand>
</feature>
<organism evidence="3 4">
    <name type="scientific">Paraglomus occultum</name>
    <dbReference type="NCBI Taxonomy" id="144539"/>
    <lineage>
        <taxon>Eukaryota</taxon>
        <taxon>Fungi</taxon>
        <taxon>Fungi incertae sedis</taxon>
        <taxon>Mucoromycota</taxon>
        <taxon>Glomeromycotina</taxon>
        <taxon>Glomeromycetes</taxon>
        <taxon>Paraglomerales</taxon>
        <taxon>Paraglomeraceae</taxon>
        <taxon>Paraglomus</taxon>
    </lineage>
</organism>
<keyword evidence="1" id="KW-0479">Metal-binding</keyword>
<dbReference type="EMBL" id="CAJVPJ010002901">
    <property type="protein sequence ID" value="CAG8631319.1"/>
    <property type="molecule type" value="Genomic_DNA"/>
</dbReference>
<name>A0A9N9GUT8_9GLOM</name>
<feature type="binding site" evidence="1">
    <location>
        <position position="118"/>
    </location>
    <ligand>
        <name>Zn(2+)</name>
        <dbReference type="ChEBI" id="CHEBI:29105"/>
    </ligand>
</feature>
<dbReference type="Proteomes" id="UP000789572">
    <property type="component" value="Unassembled WGS sequence"/>
</dbReference>
<keyword evidence="1" id="KW-0862">Zinc</keyword>
<keyword evidence="4" id="KW-1185">Reference proteome</keyword>
<feature type="region of interest" description="Disordered" evidence="2">
    <location>
        <begin position="1"/>
        <end position="33"/>
    </location>
</feature>
<evidence type="ECO:0000313" key="4">
    <source>
        <dbReference type="Proteomes" id="UP000789572"/>
    </source>
</evidence>
<feature type="binding site" evidence="1">
    <location>
        <position position="123"/>
    </location>
    <ligand>
        <name>Zn(2+)</name>
        <dbReference type="ChEBI" id="CHEBI:29105"/>
    </ligand>
</feature>
<dbReference type="SUPFAM" id="SSF101152">
    <property type="entry name" value="Mob1/phocein"/>
    <property type="match status" value="1"/>
</dbReference>
<evidence type="ECO:0000256" key="2">
    <source>
        <dbReference type="SAM" id="MobiDB-lite"/>
    </source>
</evidence>
<dbReference type="OrthoDB" id="10262609at2759"/>
<feature type="compositionally biased region" description="Polar residues" evidence="2">
    <location>
        <begin position="8"/>
        <end position="31"/>
    </location>
</feature>
<protein>
    <submittedName>
        <fullName evidence="3">4279_t:CDS:1</fullName>
    </submittedName>
</protein>
<proteinExistence type="predicted"/>
<feature type="binding site" evidence="1">
    <location>
        <position position="198"/>
    </location>
    <ligand>
        <name>Zn(2+)</name>
        <dbReference type="ChEBI" id="CHEBI:29105"/>
    </ligand>
</feature>
<dbReference type="InterPro" id="IPR036703">
    <property type="entry name" value="MOB_kinase_act_sf"/>
</dbReference>
<evidence type="ECO:0000256" key="1">
    <source>
        <dbReference type="PIRSR" id="PIRSR605301-1"/>
    </source>
</evidence>
<dbReference type="PANTHER" id="PTHR22599">
    <property type="entry name" value="MPS ONE BINDER KINASE ACTIVATOR-LIKE MOB"/>
    <property type="match status" value="1"/>
</dbReference>
<reference evidence="3" key="1">
    <citation type="submission" date="2021-06" db="EMBL/GenBank/DDBJ databases">
        <authorList>
            <person name="Kallberg Y."/>
            <person name="Tangrot J."/>
            <person name="Rosling A."/>
        </authorList>
    </citation>
    <scope>NUCLEOTIDE SEQUENCE</scope>
    <source>
        <strain evidence="3">IA702</strain>
    </source>
</reference>
<dbReference type="SMART" id="SM01388">
    <property type="entry name" value="Mob1_phocein"/>
    <property type="match status" value="1"/>
</dbReference>
<evidence type="ECO:0000313" key="3">
    <source>
        <dbReference type="EMBL" id="CAG8631319.1"/>
    </source>
</evidence>